<dbReference type="SUPFAM" id="SSF55874">
    <property type="entry name" value="ATPase domain of HSP90 chaperone/DNA topoisomerase II/histidine kinase"/>
    <property type="match status" value="1"/>
</dbReference>
<dbReference type="InterPro" id="IPR004358">
    <property type="entry name" value="Sig_transdc_His_kin-like_C"/>
</dbReference>
<evidence type="ECO:0000256" key="2">
    <source>
        <dbReference type="ARBA" id="ARBA00004141"/>
    </source>
</evidence>
<feature type="transmembrane region" description="Helical" evidence="11">
    <location>
        <begin position="20"/>
        <end position="42"/>
    </location>
</feature>
<evidence type="ECO:0000256" key="8">
    <source>
        <dbReference type="ARBA" id="ARBA00022989"/>
    </source>
</evidence>
<evidence type="ECO:0000256" key="6">
    <source>
        <dbReference type="ARBA" id="ARBA00022692"/>
    </source>
</evidence>
<gene>
    <name evidence="13" type="ORF">MNB_SV-10-289</name>
</gene>
<dbReference type="CDD" id="cd00082">
    <property type="entry name" value="HisKA"/>
    <property type="match status" value="1"/>
</dbReference>
<dbReference type="PANTHER" id="PTHR45436:SF15">
    <property type="entry name" value="SENSOR HISTIDINE KINASE CUSS"/>
    <property type="match status" value="1"/>
</dbReference>
<dbReference type="Pfam" id="PF00512">
    <property type="entry name" value="HisKA"/>
    <property type="match status" value="1"/>
</dbReference>
<evidence type="ECO:0000256" key="9">
    <source>
        <dbReference type="ARBA" id="ARBA00023012"/>
    </source>
</evidence>
<dbReference type="InterPro" id="IPR005467">
    <property type="entry name" value="His_kinase_dom"/>
</dbReference>
<dbReference type="InterPro" id="IPR036890">
    <property type="entry name" value="HATPase_C_sf"/>
</dbReference>
<comment type="subcellular location">
    <subcellularLocation>
        <location evidence="2">Membrane</location>
        <topology evidence="2">Multi-pass membrane protein</topology>
    </subcellularLocation>
</comment>
<keyword evidence="10 11" id="KW-0472">Membrane</keyword>
<dbReference type="PROSITE" id="PS50109">
    <property type="entry name" value="HIS_KIN"/>
    <property type="match status" value="1"/>
</dbReference>
<dbReference type="EMBL" id="FPHL01000011">
    <property type="protein sequence ID" value="SFV55727.1"/>
    <property type="molecule type" value="Genomic_DNA"/>
</dbReference>
<evidence type="ECO:0000256" key="3">
    <source>
        <dbReference type="ARBA" id="ARBA00012438"/>
    </source>
</evidence>
<dbReference type="GO" id="GO:0000155">
    <property type="term" value="F:phosphorelay sensor kinase activity"/>
    <property type="evidence" value="ECO:0007669"/>
    <property type="project" value="InterPro"/>
</dbReference>
<feature type="transmembrane region" description="Helical" evidence="11">
    <location>
        <begin position="161"/>
        <end position="184"/>
    </location>
</feature>
<evidence type="ECO:0000313" key="13">
    <source>
        <dbReference type="EMBL" id="SFV55727.1"/>
    </source>
</evidence>
<organism evidence="13">
    <name type="scientific">hydrothermal vent metagenome</name>
    <dbReference type="NCBI Taxonomy" id="652676"/>
    <lineage>
        <taxon>unclassified sequences</taxon>
        <taxon>metagenomes</taxon>
        <taxon>ecological metagenomes</taxon>
    </lineage>
</organism>
<reference evidence="13" key="1">
    <citation type="submission" date="2016-10" db="EMBL/GenBank/DDBJ databases">
        <authorList>
            <person name="de Groot N.N."/>
        </authorList>
    </citation>
    <scope>NUCLEOTIDE SEQUENCE</scope>
</reference>
<dbReference type="SMART" id="SM00387">
    <property type="entry name" value="HATPase_c"/>
    <property type="match status" value="1"/>
</dbReference>
<dbReference type="InterPro" id="IPR003594">
    <property type="entry name" value="HATPase_dom"/>
</dbReference>
<proteinExistence type="predicted"/>
<evidence type="ECO:0000256" key="7">
    <source>
        <dbReference type="ARBA" id="ARBA00022777"/>
    </source>
</evidence>
<dbReference type="SMART" id="SM00388">
    <property type="entry name" value="HisKA"/>
    <property type="match status" value="1"/>
</dbReference>
<keyword evidence="9" id="KW-0902">Two-component regulatory system</keyword>
<evidence type="ECO:0000256" key="4">
    <source>
        <dbReference type="ARBA" id="ARBA00022553"/>
    </source>
</evidence>
<dbReference type="AlphaFoldDB" id="A0A1W1BQG9"/>
<dbReference type="PANTHER" id="PTHR45436">
    <property type="entry name" value="SENSOR HISTIDINE KINASE YKOH"/>
    <property type="match status" value="1"/>
</dbReference>
<keyword evidence="6 11" id="KW-0812">Transmembrane</keyword>
<dbReference type="InterPro" id="IPR036097">
    <property type="entry name" value="HisK_dim/P_sf"/>
</dbReference>
<evidence type="ECO:0000256" key="5">
    <source>
        <dbReference type="ARBA" id="ARBA00022679"/>
    </source>
</evidence>
<dbReference type="InterPro" id="IPR003661">
    <property type="entry name" value="HisK_dim/P_dom"/>
</dbReference>
<evidence type="ECO:0000256" key="11">
    <source>
        <dbReference type="SAM" id="Phobius"/>
    </source>
</evidence>
<dbReference type="SUPFAM" id="SSF47384">
    <property type="entry name" value="Homodimeric domain of signal transducing histidine kinase"/>
    <property type="match status" value="1"/>
</dbReference>
<keyword evidence="8 11" id="KW-1133">Transmembrane helix</keyword>
<dbReference type="PRINTS" id="PR00344">
    <property type="entry name" value="BCTRLSENSOR"/>
</dbReference>
<keyword evidence="7 13" id="KW-0418">Kinase</keyword>
<dbReference type="Gene3D" id="3.30.565.10">
    <property type="entry name" value="Histidine kinase-like ATPase, C-terminal domain"/>
    <property type="match status" value="1"/>
</dbReference>
<evidence type="ECO:0000259" key="12">
    <source>
        <dbReference type="PROSITE" id="PS50109"/>
    </source>
</evidence>
<dbReference type="GO" id="GO:0005886">
    <property type="term" value="C:plasma membrane"/>
    <property type="evidence" value="ECO:0007669"/>
    <property type="project" value="TreeGrafter"/>
</dbReference>
<accession>A0A1W1BQG9</accession>
<dbReference type="EC" id="2.7.13.3" evidence="3"/>
<evidence type="ECO:0000256" key="10">
    <source>
        <dbReference type="ARBA" id="ARBA00023136"/>
    </source>
</evidence>
<protein>
    <recommendedName>
        <fullName evidence="3">histidine kinase</fullName>
        <ecNumber evidence="3">2.7.13.3</ecNumber>
    </recommendedName>
</protein>
<comment type="catalytic activity">
    <reaction evidence="1">
        <text>ATP + protein L-histidine = ADP + protein N-phospho-L-histidine.</text>
        <dbReference type="EC" id="2.7.13.3"/>
    </reaction>
</comment>
<dbReference type="InterPro" id="IPR050428">
    <property type="entry name" value="TCS_sensor_his_kinase"/>
</dbReference>
<dbReference type="Gene3D" id="1.10.287.130">
    <property type="match status" value="1"/>
</dbReference>
<keyword evidence="4" id="KW-0597">Phosphoprotein</keyword>
<sequence>MTISKERVIVLTSYERKSLFRFLTLYLSSVFVLLAIIGYLFFENNRASMKSAMKFEMMYQSRMLSSKIIMAAMKEKNRKIDRIRFLKNLKHCRFEVGYFDKNKKPIYSEIKHVTDFHTDFYVNNMKCYTVTEDKSGHLGVYYIVLKENELARTLRELRIRIIGYLVLSFILMGVVGYFLGRLFLQPVREQIESLDRFISDTTHELNTPVSAILMTIQSLRGIESKKLKRLEASAKRLSVMYSSLTYRLAGKVEPDEWLRFDQIIESRVEYIRDLADSKYLSIALDLEPTLVYMNEQSAYRLIDNLLSNAIKYSDKGDSVTITLWKNVLKVKDTGIGIDKEKQKDIFKRFHRENEERGGFGIGLDIVLAICRKYKIKLELESKKGAGSTFVLLFPSRQPFNGLRPSS</sequence>
<keyword evidence="5" id="KW-0808">Transferase</keyword>
<evidence type="ECO:0000256" key="1">
    <source>
        <dbReference type="ARBA" id="ARBA00000085"/>
    </source>
</evidence>
<feature type="domain" description="Histidine kinase" evidence="12">
    <location>
        <begin position="200"/>
        <end position="397"/>
    </location>
</feature>
<name>A0A1W1BQG9_9ZZZZ</name>
<dbReference type="Pfam" id="PF02518">
    <property type="entry name" value="HATPase_c"/>
    <property type="match status" value="1"/>
</dbReference>